<dbReference type="Gene3D" id="3.90.215.10">
    <property type="entry name" value="Gamma Fibrinogen, chain A, domain 1"/>
    <property type="match status" value="1"/>
</dbReference>
<reference evidence="4" key="1">
    <citation type="submission" date="2017-02" db="UniProtKB">
        <authorList>
            <consortium name="WormBaseParasite"/>
        </authorList>
    </citation>
    <scope>IDENTIFICATION</scope>
</reference>
<dbReference type="WBParaSite" id="EVEC_0001004701-mRNA-1">
    <property type="protein sequence ID" value="EVEC_0001004701-mRNA-1"/>
    <property type="gene ID" value="EVEC_0001004701"/>
</dbReference>
<evidence type="ECO:0000313" key="3">
    <source>
        <dbReference type="Proteomes" id="UP000274131"/>
    </source>
</evidence>
<dbReference type="SUPFAM" id="SSF56496">
    <property type="entry name" value="Fibrinogen C-terminal domain-like"/>
    <property type="match status" value="1"/>
</dbReference>
<evidence type="ECO:0000313" key="4">
    <source>
        <dbReference type="WBParaSite" id="EVEC_0001004701-mRNA-1"/>
    </source>
</evidence>
<accession>A0A0N4VGV8</accession>
<dbReference type="InterPro" id="IPR036056">
    <property type="entry name" value="Fibrinogen-like_C"/>
</dbReference>
<dbReference type="EMBL" id="UXUI01010019">
    <property type="protein sequence ID" value="VDD94653.1"/>
    <property type="molecule type" value="Genomic_DNA"/>
</dbReference>
<gene>
    <name evidence="2" type="ORF">EVEC_LOCUS9404</name>
</gene>
<dbReference type="InterPro" id="IPR014716">
    <property type="entry name" value="Fibrinogen_a/b/g_C_1"/>
</dbReference>
<organism evidence="4">
    <name type="scientific">Enterobius vermicularis</name>
    <name type="common">Human pinworm</name>
    <dbReference type="NCBI Taxonomy" id="51028"/>
    <lineage>
        <taxon>Eukaryota</taxon>
        <taxon>Metazoa</taxon>
        <taxon>Ecdysozoa</taxon>
        <taxon>Nematoda</taxon>
        <taxon>Chromadorea</taxon>
        <taxon>Rhabditida</taxon>
        <taxon>Spirurina</taxon>
        <taxon>Oxyuridomorpha</taxon>
        <taxon>Oxyuroidea</taxon>
        <taxon>Oxyuridae</taxon>
        <taxon>Enterobius</taxon>
    </lineage>
</organism>
<sequence length="287" mass="31992">MGSDGKWVPASCIGTAYFVCELSLGLSSDCSPYASKEPGRRIIELTDGTLAETYCDKGLTVIQSRGEEKFESFDRSYEQYDEHFGTPGKNTNFWFGLRRMRTLIGASGKYDMAIQVCCGNQPGMTTYVQHIKLSGKDKQYQLDGTASGESGLHYSNVRTDLGSPFATFHTLGDGNKYCDVLNTYNGNIKEGSGGFWFGSCTNNLNGYYYKYGSKYYKNPARCELDLQQMEKHGTGIEIRTDRSPTNGTYQFDGVSWTRARMVIYPSGMSIDMQANSRDYCADFNPTA</sequence>
<feature type="domain" description="Fibrinogen C-terminal" evidence="1">
    <location>
        <begin position="25"/>
        <end position="266"/>
    </location>
</feature>
<dbReference type="InterPro" id="IPR002181">
    <property type="entry name" value="Fibrinogen_a/b/g_C_dom"/>
</dbReference>
<reference evidence="2 3" key="2">
    <citation type="submission" date="2018-10" db="EMBL/GenBank/DDBJ databases">
        <authorList>
            <consortium name="Pathogen Informatics"/>
        </authorList>
    </citation>
    <scope>NUCLEOTIDE SEQUENCE [LARGE SCALE GENOMIC DNA]</scope>
</reference>
<protein>
    <submittedName>
        <fullName evidence="4">Fibrinogen C-terminal domain-containing protein</fullName>
    </submittedName>
</protein>
<dbReference type="AlphaFoldDB" id="A0A0N4VGV8"/>
<dbReference type="Proteomes" id="UP000274131">
    <property type="component" value="Unassembled WGS sequence"/>
</dbReference>
<proteinExistence type="predicted"/>
<dbReference type="SMART" id="SM00186">
    <property type="entry name" value="FBG"/>
    <property type="match status" value="1"/>
</dbReference>
<evidence type="ECO:0000313" key="2">
    <source>
        <dbReference type="EMBL" id="VDD94653.1"/>
    </source>
</evidence>
<evidence type="ECO:0000259" key="1">
    <source>
        <dbReference type="SMART" id="SM00186"/>
    </source>
</evidence>
<dbReference type="STRING" id="51028.A0A0N4VGV8"/>
<name>A0A0N4VGV8_ENTVE</name>
<keyword evidence="3" id="KW-1185">Reference proteome</keyword>
<dbReference type="OrthoDB" id="7952570at2759"/>